<reference evidence="2" key="1">
    <citation type="submission" date="2020-08" db="EMBL/GenBank/DDBJ databases">
        <title>Multicomponent nature underlies the extraordinary mechanical properties of spider dragline silk.</title>
        <authorList>
            <person name="Kono N."/>
            <person name="Nakamura H."/>
            <person name="Mori M."/>
            <person name="Yoshida Y."/>
            <person name="Ohtoshi R."/>
            <person name="Malay A.D."/>
            <person name="Moran D.A.P."/>
            <person name="Tomita M."/>
            <person name="Numata K."/>
            <person name="Arakawa K."/>
        </authorList>
    </citation>
    <scope>NUCLEOTIDE SEQUENCE</scope>
</reference>
<gene>
    <name evidence="2" type="primary">NCL1_28459</name>
    <name evidence="2" type="ORF">NPIL_145261</name>
</gene>
<name>A0A8X6NYQ7_NEPPI</name>
<feature type="region of interest" description="Disordered" evidence="1">
    <location>
        <begin position="179"/>
        <end position="227"/>
    </location>
</feature>
<accession>A0A8X6NYQ7</accession>
<dbReference type="AlphaFoldDB" id="A0A8X6NYQ7"/>
<evidence type="ECO:0000313" key="3">
    <source>
        <dbReference type="Proteomes" id="UP000887013"/>
    </source>
</evidence>
<comment type="caution">
    <text evidence="2">The sequence shown here is derived from an EMBL/GenBank/DDBJ whole genome shotgun (WGS) entry which is preliminary data.</text>
</comment>
<sequence>MPHNKQSYKRSEEIKHKKQSYEATKVTQEHVEIKAMNNNYDSQLPHYEHKEPPKTYKKEKHAPSRGFYNKKPIEQKQELIEPGDYSASIGEKNDSPMSSEGQGSKHYHQPTSGGASPVQEHVEADFKGIIKPSSHISTQQAGYEIGLRPQHYGHEGGYKGYSNYMSYKNFMMNQQPKPITPSSPQTFGIYREGPKKYPSINHGSAADISSYQKPENKPHYSGGTSYHYSRSNGKAGLGGAISSHHSLGSIGNGYKGHGGIKSSGIKNNGASGHGISTGSHYKSNGGISGLHSLGGGSNLGHYNHKHSSIGSSTHSGHYNQPKYSGTGGQKHHSYNHGSDYSHSIGGQRSPSIKSSPGHHRQHSGSNIASSPHNHYSRPVSIPLRPKKDDYQPKSIKSSGIKYPHAGGRILGGSGSSPKQHGSNNRGIQSSSKTSRNNGAHHALKSYPEPKLQQEKHNEDYHPSGSNSGVLSTGSTKGKASRNSGIHHAAKSYPQPKLSQEKHEDDHKSSGESKGHSPSYKSPPAPSKTHYQPKHEPKPSYESSKGGYQPPKDHMEYHGIGESNADPPSAELPSPSKGHSIKGGSGRSGIKSGSSSRSPSHGEKKYLPVTSSHSQVSSNEQPLKETSKKYEPSKIEQKDIGYEGLLGGHGNQSPGSASGGYGFSSSPSDESSSSHETYGSDDKHEMSKPMPYEFKYEVKDDEHGADHYREEKMDDNGYLTGRYGYKDAHGLYRQLKRTASLIIRCNTSPPGQKSA</sequence>
<dbReference type="EMBL" id="BMAW01015162">
    <property type="protein sequence ID" value="GFT42252.1"/>
    <property type="molecule type" value="Genomic_DNA"/>
</dbReference>
<feature type="region of interest" description="Disordered" evidence="1">
    <location>
        <begin position="298"/>
        <end position="693"/>
    </location>
</feature>
<evidence type="ECO:0000313" key="2">
    <source>
        <dbReference type="EMBL" id="GFT42252.1"/>
    </source>
</evidence>
<feature type="compositionally biased region" description="Basic and acidic residues" evidence="1">
    <location>
        <begin position="498"/>
        <end position="514"/>
    </location>
</feature>
<proteinExistence type="predicted"/>
<dbReference type="Proteomes" id="UP000887013">
    <property type="component" value="Unassembled WGS sequence"/>
</dbReference>
<keyword evidence="3" id="KW-1185">Reference proteome</keyword>
<organism evidence="2 3">
    <name type="scientific">Nephila pilipes</name>
    <name type="common">Giant wood spider</name>
    <name type="synonym">Nephila maculata</name>
    <dbReference type="NCBI Taxonomy" id="299642"/>
    <lineage>
        <taxon>Eukaryota</taxon>
        <taxon>Metazoa</taxon>
        <taxon>Ecdysozoa</taxon>
        <taxon>Arthropoda</taxon>
        <taxon>Chelicerata</taxon>
        <taxon>Arachnida</taxon>
        <taxon>Araneae</taxon>
        <taxon>Araneomorphae</taxon>
        <taxon>Entelegynae</taxon>
        <taxon>Araneoidea</taxon>
        <taxon>Nephilidae</taxon>
        <taxon>Nephila</taxon>
    </lineage>
</organism>
<protein>
    <submittedName>
        <fullName evidence="2">Cuticle protein 16.8</fullName>
    </submittedName>
</protein>
<feature type="compositionally biased region" description="Polar residues" evidence="1">
    <location>
        <begin position="363"/>
        <end position="373"/>
    </location>
</feature>
<feature type="compositionally biased region" description="Polar residues" evidence="1">
    <location>
        <begin position="463"/>
        <end position="483"/>
    </location>
</feature>
<feature type="compositionally biased region" description="Polar residues" evidence="1">
    <location>
        <begin position="415"/>
        <end position="437"/>
    </location>
</feature>
<feature type="compositionally biased region" description="Basic and acidic residues" evidence="1">
    <location>
        <begin position="621"/>
        <end position="640"/>
    </location>
</feature>
<feature type="compositionally biased region" description="Low complexity" evidence="1">
    <location>
        <begin position="308"/>
        <end position="317"/>
    </location>
</feature>
<feature type="compositionally biased region" description="Low complexity" evidence="1">
    <location>
        <begin position="587"/>
        <end position="598"/>
    </location>
</feature>
<feature type="region of interest" description="Disordered" evidence="1">
    <location>
        <begin position="1"/>
        <end position="116"/>
    </location>
</feature>
<feature type="compositionally biased region" description="Basic and acidic residues" evidence="1">
    <location>
        <begin position="677"/>
        <end position="686"/>
    </location>
</feature>
<dbReference type="OrthoDB" id="6432585at2759"/>
<feature type="compositionally biased region" description="Polar residues" evidence="1">
    <location>
        <begin position="335"/>
        <end position="354"/>
    </location>
</feature>
<feature type="compositionally biased region" description="Basic and acidic residues" evidence="1">
    <location>
        <begin position="46"/>
        <end position="56"/>
    </location>
</feature>
<feature type="compositionally biased region" description="Basic and acidic residues" evidence="1">
    <location>
        <begin position="451"/>
        <end position="461"/>
    </location>
</feature>
<evidence type="ECO:0000256" key="1">
    <source>
        <dbReference type="SAM" id="MobiDB-lite"/>
    </source>
</evidence>
<feature type="compositionally biased region" description="Polar residues" evidence="1">
    <location>
        <begin position="608"/>
        <end position="620"/>
    </location>
</feature>